<accession>A0A0E9VJD2</accession>
<protein>
    <submittedName>
        <fullName evidence="1">Uncharacterized protein</fullName>
    </submittedName>
</protein>
<organism evidence="1">
    <name type="scientific">Anguilla anguilla</name>
    <name type="common">European freshwater eel</name>
    <name type="synonym">Muraena anguilla</name>
    <dbReference type="NCBI Taxonomy" id="7936"/>
    <lineage>
        <taxon>Eukaryota</taxon>
        <taxon>Metazoa</taxon>
        <taxon>Chordata</taxon>
        <taxon>Craniata</taxon>
        <taxon>Vertebrata</taxon>
        <taxon>Euteleostomi</taxon>
        <taxon>Actinopterygii</taxon>
        <taxon>Neopterygii</taxon>
        <taxon>Teleostei</taxon>
        <taxon>Anguilliformes</taxon>
        <taxon>Anguillidae</taxon>
        <taxon>Anguilla</taxon>
    </lineage>
</organism>
<reference evidence="1" key="2">
    <citation type="journal article" date="2015" name="Fish Shellfish Immunol.">
        <title>Early steps in the European eel (Anguilla anguilla)-Vibrio vulnificus interaction in the gills: Role of the RtxA13 toxin.</title>
        <authorList>
            <person name="Callol A."/>
            <person name="Pajuelo D."/>
            <person name="Ebbesson L."/>
            <person name="Teles M."/>
            <person name="MacKenzie S."/>
            <person name="Amaro C."/>
        </authorList>
    </citation>
    <scope>NUCLEOTIDE SEQUENCE</scope>
</reference>
<evidence type="ECO:0000313" key="1">
    <source>
        <dbReference type="EMBL" id="JAH78224.1"/>
    </source>
</evidence>
<sequence>MFNESRKNEGLISLNIVLQDHFTSLARQGVEGINGHNTARNKETPQESFHITFKFPHL</sequence>
<dbReference type="AlphaFoldDB" id="A0A0E9VJD2"/>
<reference evidence="1" key="1">
    <citation type="submission" date="2014-11" db="EMBL/GenBank/DDBJ databases">
        <authorList>
            <person name="Amaro Gonzalez C."/>
        </authorList>
    </citation>
    <scope>NUCLEOTIDE SEQUENCE</scope>
</reference>
<proteinExistence type="predicted"/>
<name>A0A0E9VJD2_ANGAN</name>
<dbReference type="EMBL" id="GBXM01030353">
    <property type="protein sequence ID" value="JAH78224.1"/>
    <property type="molecule type" value="Transcribed_RNA"/>
</dbReference>